<accession>A0A5Q2F7T1</accession>
<dbReference type="KEGG" id="rain:Rai3103_01150"/>
<evidence type="ECO:0000259" key="1">
    <source>
        <dbReference type="Pfam" id="PF01636"/>
    </source>
</evidence>
<dbReference type="EMBL" id="CP045725">
    <property type="protein sequence ID" value="QGF22521.1"/>
    <property type="molecule type" value="Genomic_DNA"/>
</dbReference>
<evidence type="ECO:0000313" key="2">
    <source>
        <dbReference type="EMBL" id="QGF22521.1"/>
    </source>
</evidence>
<dbReference type="Proteomes" id="UP000386847">
    <property type="component" value="Chromosome"/>
</dbReference>
<proteinExistence type="predicted"/>
<dbReference type="GO" id="GO:0016740">
    <property type="term" value="F:transferase activity"/>
    <property type="evidence" value="ECO:0007669"/>
    <property type="project" value="UniProtKB-KW"/>
</dbReference>
<dbReference type="AlphaFoldDB" id="A0A5Q2F7T1"/>
<dbReference type="SUPFAM" id="SSF56112">
    <property type="entry name" value="Protein kinase-like (PK-like)"/>
    <property type="match status" value="1"/>
</dbReference>
<feature type="domain" description="Aminoglycoside phosphotransferase" evidence="1">
    <location>
        <begin position="174"/>
        <end position="359"/>
    </location>
</feature>
<dbReference type="RefSeq" id="WP_153571031.1">
    <property type="nucleotide sequence ID" value="NZ_CP045725.1"/>
</dbReference>
<gene>
    <name evidence="2" type="ORF">Rai3103_01150</name>
</gene>
<protein>
    <submittedName>
        <fullName evidence="2">Phosphotransferase</fullName>
    </submittedName>
</protein>
<dbReference type="InterPro" id="IPR002575">
    <property type="entry name" value="Aminoglycoside_PTrfase"/>
</dbReference>
<sequence length="420" mass="45623">MNEDDPDGGLLLSSRAVVDILVAAVRDAGGTLLRWRMDHVDHQPGRATTATYRAHVAWPWGESTEVVGVTSRVGGPDESERASAPVYHDPYGQEVTVWIYPEDPELPGLRTAAYAEGVAELVNDFGLWTPRAGALSGPRPVIAPADVRLDVVGYRPRQRAVLRADVQAEGISRRFYLKVQTAAEAVQTMDRHRMLRGAGIDVPEVLVLTDDSVVVSAGLPGLPLSTALFREDSPCTAEDLIAVLDAFPPVVARLPRRVPWTQSVHYYVEVVARAMPELEERLLWLADQVSQGLAGLAPGDEATHGDFHEGQVHVAGGRICGVLDIDGIGPGRRADDLGCLLAHLSTIQRMDIPQAAHLQRLLTEWTPVFDRRVDPTELRLRAAGVAISLATGPHRSQEAEWRQETIAIVSAAEALVRQVG</sequence>
<dbReference type="InterPro" id="IPR011009">
    <property type="entry name" value="Kinase-like_dom_sf"/>
</dbReference>
<dbReference type="Pfam" id="PF01636">
    <property type="entry name" value="APH"/>
    <property type="match status" value="1"/>
</dbReference>
<organism evidence="2 3">
    <name type="scientific">Raineyella fluvialis</name>
    <dbReference type="NCBI Taxonomy" id="2662261"/>
    <lineage>
        <taxon>Bacteria</taxon>
        <taxon>Bacillati</taxon>
        <taxon>Actinomycetota</taxon>
        <taxon>Actinomycetes</taxon>
        <taxon>Propionibacteriales</taxon>
        <taxon>Propionibacteriaceae</taxon>
        <taxon>Raineyella</taxon>
    </lineage>
</organism>
<evidence type="ECO:0000313" key="3">
    <source>
        <dbReference type="Proteomes" id="UP000386847"/>
    </source>
</evidence>
<reference evidence="2 3" key="1">
    <citation type="submission" date="2019-10" db="EMBL/GenBank/DDBJ databases">
        <title>Genomic analysis of Raineyella sp. CBA3103.</title>
        <authorList>
            <person name="Roh S.W."/>
        </authorList>
    </citation>
    <scope>NUCLEOTIDE SEQUENCE [LARGE SCALE GENOMIC DNA]</scope>
    <source>
        <strain evidence="2 3">CBA3103</strain>
    </source>
</reference>
<name>A0A5Q2F7T1_9ACTN</name>
<keyword evidence="3" id="KW-1185">Reference proteome</keyword>
<keyword evidence="2" id="KW-0808">Transferase</keyword>
<dbReference type="Gene3D" id="3.90.1200.10">
    <property type="match status" value="1"/>
</dbReference>